<dbReference type="PATRIC" id="fig|1300343.5.peg.186"/>
<feature type="transmembrane region" description="Helical" evidence="1">
    <location>
        <begin position="7"/>
        <end position="26"/>
    </location>
</feature>
<keyword evidence="3" id="KW-1185">Reference proteome</keyword>
<evidence type="ECO:0000313" key="3">
    <source>
        <dbReference type="Proteomes" id="UP000030140"/>
    </source>
</evidence>
<organism evidence="2 3">
    <name type="scientific">Dokdonia donghaensis DSW-1</name>
    <dbReference type="NCBI Taxonomy" id="1300343"/>
    <lineage>
        <taxon>Bacteria</taxon>
        <taxon>Pseudomonadati</taxon>
        <taxon>Bacteroidota</taxon>
        <taxon>Flavobacteriia</taxon>
        <taxon>Flavobacteriales</taxon>
        <taxon>Flavobacteriaceae</taxon>
        <taxon>Dokdonia</taxon>
    </lineage>
</organism>
<dbReference type="EMBL" id="JSAQ01000001">
    <property type="protein sequence ID" value="KGO06546.1"/>
    <property type="molecule type" value="Genomic_DNA"/>
</dbReference>
<reference evidence="2 3" key="1">
    <citation type="submission" date="2014-10" db="EMBL/GenBank/DDBJ databases">
        <title>Draft genome sequence of the proteorhodopsin-containing marine bacterium Dokdonia donghaensis.</title>
        <authorList>
            <person name="Gomez-Consarnau L."/>
            <person name="Gonzalez J.M."/>
            <person name="Riedel T."/>
            <person name="Jaenicke S."/>
            <person name="Wagner-Doebler I."/>
            <person name="Fuhrman J.A."/>
        </authorList>
    </citation>
    <scope>NUCLEOTIDE SEQUENCE [LARGE SCALE GENOMIC DNA]</scope>
    <source>
        <strain evidence="2 3">DSW-1</strain>
    </source>
</reference>
<evidence type="ECO:0000313" key="2">
    <source>
        <dbReference type="EMBL" id="KGO06546.1"/>
    </source>
</evidence>
<dbReference type="AlphaFoldDB" id="A0A0A2GW49"/>
<evidence type="ECO:0000256" key="1">
    <source>
        <dbReference type="SAM" id="Phobius"/>
    </source>
</evidence>
<evidence type="ECO:0008006" key="4">
    <source>
        <dbReference type="Google" id="ProtNLM"/>
    </source>
</evidence>
<name>A0A0A2GW49_9FLAO</name>
<dbReference type="Proteomes" id="UP000030140">
    <property type="component" value="Unassembled WGS sequence"/>
</dbReference>
<gene>
    <name evidence="2" type="ORF">NV36_06625</name>
</gene>
<keyword evidence="1" id="KW-1133">Transmembrane helix</keyword>
<sequence>MKISIKYITLFLALFAIEVIIATYIHDNFIRPYLGDTIVIVLIYAFVMGFFYVGHTLSSKIKVAFYVLLFAFIIEGLQASSFIYKIGLGDQKWAQVILGTSFSWWDIVAYIAGFIAIVCAEWVINKKKLASH</sequence>
<feature type="transmembrane region" description="Helical" evidence="1">
    <location>
        <begin position="65"/>
        <end position="84"/>
    </location>
</feature>
<dbReference type="InterPro" id="IPR021257">
    <property type="entry name" value="DUF2809"/>
</dbReference>
<keyword evidence="1" id="KW-0472">Membrane</keyword>
<keyword evidence="1" id="KW-0812">Transmembrane</keyword>
<dbReference type="OrthoDB" id="5360192at2"/>
<comment type="caution">
    <text evidence="2">The sequence shown here is derived from an EMBL/GenBank/DDBJ whole genome shotgun (WGS) entry which is preliminary data.</text>
</comment>
<feature type="transmembrane region" description="Helical" evidence="1">
    <location>
        <begin position="104"/>
        <end position="124"/>
    </location>
</feature>
<dbReference type="Pfam" id="PF10990">
    <property type="entry name" value="DUF2809"/>
    <property type="match status" value="1"/>
</dbReference>
<feature type="transmembrane region" description="Helical" evidence="1">
    <location>
        <begin position="32"/>
        <end position="53"/>
    </location>
</feature>
<protein>
    <recommendedName>
        <fullName evidence="4">DUF2809 domain-containing protein</fullName>
    </recommendedName>
</protein>
<dbReference type="KEGG" id="ddo:I597_0187"/>
<proteinExistence type="predicted"/>
<dbReference type="RefSeq" id="WP_035325640.1">
    <property type="nucleotide sequence ID" value="NZ_CP015125.1"/>
</dbReference>
<accession>A0A0A2GW49</accession>